<protein>
    <submittedName>
        <fullName evidence="5">Leucine-rich repeat protein 1</fullName>
    </submittedName>
</protein>
<dbReference type="OrthoDB" id="17912at2759"/>
<dbReference type="OMA" id="VDSRWFG"/>
<evidence type="ECO:0000313" key="6">
    <source>
        <dbReference type="Proteomes" id="UP000031036"/>
    </source>
</evidence>
<keyword evidence="6" id="KW-1185">Reference proteome</keyword>
<dbReference type="SMART" id="SM00369">
    <property type="entry name" value="LRR_TYP"/>
    <property type="match status" value="4"/>
</dbReference>
<dbReference type="InterPro" id="IPR032675">
    <property type="entry name" value="LRR_dom_sf"/>
</dbReference>
<dbReference type="InterPro" id="IPR003591">
    <property type="entry name" value="Leu-rich_rpt_typical-subtyp"/>
</dbReference>
<dbReference type="Gene3D" id="3.80.10.10">
    <property type="entry name" value="Ribonuclease Inhibitor"/>
    <property type="match status" value="1"/>
</dbReference>
<accession>A0A0B2W2P5</accession>
<evidence type="ECO:0000256" key="1">
    <source>
        <dbReference type="ARBA" id="ARBA00022614"/>
    </source>
</evidence>
<dbReference type="GO" id="GO:0005737">
    <property type="term" value="C:cytoplasm"/>
    <property type="evidence" value="ECO:0007669"/>
    <property type="project" value="TreeGrafter"/>
</dbReference>
<keyword evidence="1" id="KW-0433">Leucine-rich repeat</keyword>
<name>A0A0B2W2P5_TOXCA</name>
<keyword evidence="3" id="KW-0539">Nucleus</keyword>
<proteinExistence type="predicted"/>
<dbReference type="STRING" id="6265.A0A0B2W2P5"/>
<dbReference type="Pfam" id="PF25344">
    <property type="entry name" value="PH_LRR1"/>
    <property type="match status" value="1"/>
</dbReference>
<evidence type="ECO:0000256" key="3">
    <source>
        <dbReference type="ARBA" id="ARBA00023242"/>
    </source>
</evidence>
<dbReference type="Pfam" id="PF00560">
    <property type="entry name" value="LRR_1"/>
    <property type="match status" value="2"/>
</dbReference>
<organism evidence="5 6">
    <name type="scientific">Toxocara canis</name>
    <name type="common">Canine roundworm</name>
    <dbReference type="NCBI Taxonomy" id="6265"/>
    <lineage>
        <taxon>Eukaryota</taxon>
        <taxon>Metazoa</taxon>
        <taxon>Ecdysozoa</taxon>
        <taxon>Nematoda</taxon>
        <taxon>Chromadorea</taxon>
        <taxon>Rhabditida</taxon>
        <taxon>Spirurina</taxon>
        <taxon>Ascaridomorpha</taxon>
        <taxon>Ascaridoidea</taxon>
        <taxon>Toxocaridae</taxon>
        <taxon>Toxocara</taxon>
    </lineage>
</organism>
<sequence length="552" mass="61314">MAWKFCSLSKALEEIYCKEGAENQVLRQNNVTFVIFTSWSDDSGINAALSQQTPWLHCSLAKSQSIFMVAINGGSLNLAKLALPSKELFIDMGDFKEVPMSSLVNKIILTTCECATQQDGTLPAGCPLSESVIHYQPMKLQCDVLVQRRGSTFRNRRPSKSILTLAKTNSGDAKKFELVVSTPTNRSGLTFPLSSTTLSSVHMRFANEGRATVQLAEPSVDVFVSKATPDRLKKFLTLISCVMKGEDVDLDEKKRVRSTDFASQSKQMVIMKYSDYPVHPLGFPANLTELSIVGVGLCRVDGRWFGLKSLQVLDLRNNLLGEAPDFRTKFLNVARLRGLQLLMLGKNKISNFTAEQWLSLPSSLLVLDISNNLFTGSLPRSISRLRRLATLTANGNQLNGLPHEICMMSSLRELRLSGNDLHFIPASVRCLRLEYIDLSGNEKLFAPFAPYRHLSTTVATLVQIAAASVQNGRLPTEGLPWDLRSSLSEETLICSICRRLSPKDSTAVQCRQLDLSMIVHTVSRAADREGSQVLAHYYYCRSCSKFSFQCVF</sequence>
<reference evidence="5 6" key="1">
    <citation type="submission" date="2014-11" db="EMBL/GenBank/DDBJ databases">
        <title>Genetic blueprint of the zoonotic pathogen Toxocara canis.</title>
        <authorList>
            <person name="Zhu X.-Q."/>
            <person name="Korhonen P.K."/>
            <person name="Cai H."/>
            <person name="Young N.D."/>
            <person name="Nejsum P."/>
            <person name="von Samson-Himmelstjerna G."/>
            <person name="Boag P.R."/>
            <person name="Tan P."/>
            <person name="Li Q."/>
            <person name="Min J."/>
            <person name="Yang Y."/>
            <person name="Wang X."/>
            <person name="Fang X."/>
            <person name="Hall R.S."/>
            <person name="Hofmann A."/>
            <person name="Sternberg P.W."/>
            <person name="Jex A.R."/>
            <person name="Gasser R.B."/>
        </authorList>
    </citation>
    <scope>NUCLEOTIDE SEQUENCE [LARGE SCALE GENOMIC DNA]</scope>
    <source>
        <strain evidence="5">PN_DK_2014</strain>
    </source>
</reference>
<dbReference type="InterPro" id="IPR001611">
    <property type="entry name" value="Leu-rich_rpt"/>
</dbReference>
<gene>
    <name evidence="5" type="primary">LRR1</name>
    <name evidence="5" type="ORF">Tcan_17418</name>
</gene>
<dbReference type="PANTHER" id="PTHR48051:SF1">
    <property type="entry name" value="RAS SUPPRESSOR PROTEIN 1"/>
    <property type="match status" value="1"/>
</dbReference>
<dbReference type="AlphaFoldDB" id="A0A0B2W2P5"/>
<dbReference type="InterPro" id="IPR057437">
    <property type="entry name" value="PIF1/LRR1_PH"/>
</dbReference>
<evidence type="ECO:0000259" key="4">
    <source>
        <dbReference type="Pfam" id="PF25344"/>
    </source>
</evidence>
<dbReference type="SUPFAM" id="SSF52058">
    <property type="entry name" value="L domain-like"/>
    <property type="match status" value="1"/>
</dbReference>
<evidence type="ECO:0000256" key="2">
    <source>
        <dbReference type="ARBA" id="ARBA00022737"/>
    </source>
</evidence>
<comment type="caution">
    <text evidence="5">The sequence shown here is derived from an EMBL/GenBank/DDBJ whole genome shotgun (WGS) entry which is preliminary data.</text>
</comment>
<feature type="domain" description="PIF1/LRR1 pleckstrin homology" evidence="4">
    <location>
        <begin position="138"/>
        <end position="254"/>
    </location>
</feature>
<dbReference type="InterPro" id="IPR050216">
    <property type="entry name" value="LRR_domain-containing"/>
</dbReference>
<dbReference type="EMBL" id="JPKZ01000318">
    <property type="protein sequence ID" value="KHN87939.1"/>
    <property type="molecule type" value="Genomic_DNA"/>
</dbReference>
<evidence type="ECO:0000313" key="5">
    <source>
        <dbReference type="EMBL" id="KHN87939.1"/>
    </source>
</evidence>
<keyword evidence="2" id="KW-0677">Repeat</keyword>
<dbReference type="PANTHER" id="PTHR48051">
    <property type="match status" value="1"/>
</dbReference>
<dbReference type="Proteomes" id="UP000031036">
    <property type="component" value="Unassembled WGS sequence"/>
</dbReference>